<dbReference type="AlphaFoldDB" id="A0A1I2MM40"/>
<evidence type="ECO:0000313" key="2">
    <source>
        <dbReference type="EMBL" id="SFF91980.1"/>
    </source>
</evidence>
<dbReference type="PRINTS" id="PR00111">
    <property type="entry name" value="ABHYDROLASE"/>
</dbReference>
<evidence type="ECO:0000259" key="1">
    <source>
        <dbReference type="Pfam" id="PF00561"/>
    </source>
</evidence>
<dbReference type="InterPro" id="IPR029058">
    <property type="entry name" value="AB_hydrolase_fold"/>
</dbReference>
<dbReference type="SUPFAM" id="SSF53474">
    <property type="entry name" value="alpha/beta-Hydrolases"/>
    <property type="match status" value="1"/>
</dbReference>
<dbReference type="EMBL" id="FOND01000033">
    <property type="protein sequence ID" value="SFF91980.1"/>
    <property type="molecule type" value="Genomic_DNA"/>
</dbReference>
<dbReference type="InterPro" id="IPR000073">
    <property type="entry name" value="AB_hydrolase_1"/>
</dbReference>
<dbReference type="InterPro" id="IPR050228">
    <property type="entry name" value="Carboxylesterase_BioH"/>
</dbReference>
<dbReference type="Pfam" id="PF00561">
    <property type="entry name" value="Abhydrolase_1"/>
    <property type="match status" value="1"/>
</dbReference>
<dbReference type="GO" id="GO:0003824">
    <property type="term" value="F:catalytic activity"/>
    <property type="evidence" value="ECO:0007669"/>
    <property type="project" value="UniProtKB-ARBA"/>
</dbReference>
<dbReference type="STRING" id="1798228.SAMN05216574_13316"/>
<organism evidence="2 3">
    <name type="scientific">Blastococcus tunisiensis</name>
    <dbReference type="NCBI Taxonomy" id="1798228"/>
    <lineage>
        <taxon>Bacteria</taxon>
        <taxon>Bacillati</taxon>
        <taxon>Actinomycetota</taxon>
        <taxon>Actinomycetes</taxon>
        <taxon>Geodermatophilales</taxon>
        <taxon>Geodermatophilaceae</taxon>
        <taxon>Blastococcus</taxon>
    </lineage>
</organism>
<dbReference type="Proteomes" id="UP000198589">
    <property type="component" value="Unassembled WGS sequence"/>
</dbReference>
<sequence>MTTVEISGRSSFVQANGLRHRVLRYGEPGARDLLFLPGITSPAETADFLAVLLAEMGFRVTVPDVRGRGQSDRAEAGQYRLTDYAADAAGLVDALELVDPVVVGHSMGARIAAAWAVLHAPQPRGLVLLVDPPVSGPGRGPYPTSREAFLQQLHQAQAGTDADAVRAFYPKWPERELQLRAEVLASCDETAVLETHEGFETEDFFPYWAELAQPALLVRGGDSPVMPLAAVTDLRRARPDIEIVTVPGAGHMVPWDALSGFLDAVRPYLLAQLPQTSAH</sequence>
<dbReference type="PANTHER" id="PTHR43194">
    <property type="entry name" value="HYDROLASE ALPHA/BETA FOLD FAMILY"/>
    <property type="match status" value="1"/>
</dbReference>
<evidence type="ECO:0000313" key="3">
    <source>
        <dbReference type="Proteomes" id="UP000198589"/>
    </source>
</evidence>
<feature type="domain" description="AB hydrolase-1" evidence="1">
    <location>
        <begin position="34"/>
        <end position="256"/>
    </location>
</feature>
<name>A0A1I2MM40_9ACTN</name>
<gene>
    <name evidence="2" type="ORF">SAMN05216574_13316</name>
</gene>
<dbReference type="RefSeq" id="WP_217640864.1">
    <property type="nucleotide sequence ID" value="NZ_FOND01000033.1"/>
</dbReference>
<reference evidence="3" key="1">
    <citation type="submission" date="2016-10" db="EMBL/GenBank/DDBJ databases">
        <authorList>
            <person name="Varghese N."/>
            <person name="Submissions S."/>
        </authorList>
    </citation>
    <scope>NUCLEOTIDE SEQUENCE [LARGE SCALE GENOMIC DNA]</scope>
    <source>
        <strain evidence="3">DSM 46838</strain>
    </source>
</reference>
<dbReference type="PANTHER" id="PTHR43194:SF2">
    <property type="entry name" value="PEROXISOMAL MEMBRANE PROTEIN LPX1"/>
    <property type="match status" value="1"/>
</dbReference>
<keyword evidence="3" id="KW-1185">Reference proteome</keyword>
<dbReference type="Gene3D" id="3.40.50.1820">
    <property type="entry name" value="alpha/beta hydrolase"/>
    <property type="match status" value="1"/>
</dbReference>
<accession>A0A1I2MM40</accession>
<protein>
    <submittedName>
        <fullName evidence="2">N-formylmaleamate deformylase</fullName>
    </submittedName>
</protein>
<proteinExistence type="predicted"/>